<evidence type="ECO:0000259" key="3">
    <source>
        <dbReference type="Pfam" id="PF11797"/>
    </source>
</evidence>
<protein>
    <submittedName>
        <fullName evidence="4">DUF916 domain-containing protein</fullName>
    </submittedName>
</protein>
<dbReference type="InterPro" id="IPR021759">
    <property type="entry name" value="WxLIP_HBD"/>
</dbReference>
<evidence type="ECO:0000256" key="1">
    <source>
        <dbReference type="SAM" id="Phobius"/>
    </source>
</evidence>
<evidence type="ECO:0000313" key="5">
    <source>
        <dbReference type="Proteomes" id="UP000326334"/>
    </source>
</evidence>
<name>A0ABX6CAB8_9LACO</name>
<feature type="transmembrane region" description="Helical" evidence="1">
    <location>
        <begin position="319"/>
        <end position="338"/>
    </location>
</feature>
<proteinExistence type="predicted"/>
<dbReference type="Pfam" id="PF06030">
    <property type="entry name" value="WxLIP_PGBD"/>
    <property type="match status" value="1"/>
</dbReference>
<keyword evidence="1" id="KW-0472">Membrane</keyword>
<organism evidence="4 5">
    <name type="scientific">Latilactobacillus graminis</name>
    <dbReference type="NCBI Taxonomy" id="60519"/>
    <lineage>
        <taxon>Bacteria</taxon>
        <taxon>Bacillati</taxon>
        <taxon>Bacillota</taxon>
        <taxon>Bacilli</taxon>
        <taxon>Lactobacillales</taxon>
        <taxon>Lactobacillaceae</taxon>
        <taxon>Latilactobacillus</taxon>
    </lineage>
</organism>
<evidence type="ECO:0000259" key="2">
    <source>
        <dbReference type="Pfam" id="PF06030"/>
    </source>
</evidence>
<feature type="domain" description="WxL Interacting Protein host binding" evidence="3">
    <location>
        <begin position="169"/>
        <end position="308"/>
    </location>
</feature>
<evidence type="ECO:0000313" key="4">
    <source>
        <dbReference type="EMBL" id="QFP80034.1"/>
    </source>
</evidence>
<keyword evidence="1" id="KW-0812">Transmembrane</keyword>
<gene>
    <name evidence="4" type="ORF">LG542_07335</name>
</gene>
<accession>A0ABX6CAB8</accession>
<dbReference type="RefSeq" id="WP_151886760.1">
    <property type="nucleotide sequence ID" value="NZ_CP045007.1"/>
</dbReference>
<sequence>MRRYWRYVFSLSMAIVLALTLGIGAVQAAKKKSTIKIPAANHATFMVMPELPKNNLGGGQLGYFNLRVKPHQRRTVRIKVYNPTDRTINIYGQVQDATTNDNASVDYLGSRANDRKLLKQPGSQLVSVPKKTSLPAGATKHITIKIQTAGRFEGTKATAINLSANQFQQQSAVKNAYRYAIGLILNGQSIHKKNYKQLQSPAIKTRFTKAKQAAISVKLNNPDSMYLEQADIKVKLQNQKWHFIQYNATVKNGKIAPNTSFYTDLLLGGKRLVSGTYSMTLTNHNNRYRQTLHKQVLITASQAKYINRLNAAYRRNRNWILSGFALILIIIGGSSFQIHRVKKRKRDLDAKNGQ</sequence>
<dbReference type="Proteomes" id="UP000326334">
    <property type="component" value="Chromosome"/>
</dbReference>
<dbReference type="InterPro" id="IPR010317">
    <property type="entry name" value="WxLIP_PGBD"/>
</dbReference>
<dbReference type="EMBL" id="CP045007">
    <property type="protein sequence ID" value="QFP80034.1"/>
    <property type="molecule type" value="Genomic_DNA"/>
</dbReference>
<reference evidence="4 5" key="1">
    <citation type="submission" date="2019-10" db="EMBL/GenBank/DDBJ databases">
        <title>Genome sequencing of Lactobacillus graminis.</title>
        <authorList>
            <person name="Kim K."/>
        </authorList>
    </citation>
    <scope>NUCLEOTIDE SEQUENCE [LARGE SCALE GENOMIC DNA]</scope>
    <source>
        <strain evidence="4 5">LG542</strain>
    </source>
</reference>
<keyword evidence="1" id="KW-1133">Transmembrane helix</keyword>
<feature type="domain" description="WxL Interacting Protein peptidoglycan binding" evidence="2">
    <location>
        <begin position="45"/>
        <end position="163"/>
    </location>
</feature>
<keyword evidence="5" id="KW-1185">Reference proteome</keyword>
<dbReference type="Pfam" id="PF11797">
    <property type="entry name" value="WxLIP_HBD"/>
    <property type="match status" value="1"/>
</dbReference>